<dbReference type="RefSeq" id="WP_055185454.1">
    <property type="nucleotide sequence ID" value="NZ_CYXN01000004.1"/>
</dbReference>
<keyword evidence="1" id="KW-0472">Membrane</keyword>
<gene>
    <name evidence="2" type="ORF">ERS852582_00829</name>
</gene>
<dbReference type="Proteomes" id="UP000095649">
    <property type="component" value="Unassembled WGS sequence"/>
</dbReference>
<dbReference type="OrthoDB" id="2087695at2"/>
<feature type="transmembrane region" description="Helical" evidence="1">
    <location>
        <begin position="35"/>
        <end position="55"/>
    </location>
</feature>
<accession>A0A173S4A3</accession>
<evidence type="ECO:0000313" key="2">
    <source>
        <dbReference type="EMBL" id="CUM85284.1"/>
    </source>
</evidence>
<protein>
    <submittedName>
        <fullName evidence="2">Uncharacterized protein</fullName>
    </submittedName>
</protein>
<name>A0A173S4A3_9FIRM</name>
<evidence type="ECO:0000256" key="1">
    <source>
        <dbReference type="SAM" id="Phobius"/>
    </source>
</evidence>
<sequence length="61" mass="6844">MEMVVFIVYCVLSYWAVGQTIFANKIQIGSMKDVFLTRFVLGVLLGLILIPVAILKKLCSH</sequence>
<keyword evidence="1" id="KW-1133">Transmembrane helix</keyword>
<organism evidence="2 3">
    <name type="scientific">Faecalibacterium prausnitzii</name>
    <dbReference type="NCBI Taxonomy" id="853"/>
    <lineage>
        <taxon>Bacteria</taxon>
        <taxon>Bacillati</taxon>
        <taxon>Bacillota</taxon>
        <taxon>Clostridia</taxon>
        <taxon>Eubacteriales</taxon>
        <taxon>Oscillospiraceae</taxon>
        <taxon>Faecalibacterium</taxon>
    </lineage>
</organism>
<dbReference type="EMBL" id="CYXN01000004">
    <property type="protein sequence ID" value="CUM85284.1"/>
    <property type="molecule type" value="Genomic_DNA"/>
</dbReference>
<feature type="transmembrane region" description="Helical" evidence="1">
    <location>
        <begin position="6"/>
        <end position="23"/>
    </location>
</feature>
<evidence type="ECO:0000313" key="3">
    <source>
        <dbReference type="Proteomes" id="UP000095649"/>
    </source>
</evidence>
<keyword evidence="1" id="KW-0812">Transmembrane</keyword>
<dbReference type="AlphaFoldDB" id="A0A173S4A3"/>
<proteinExistence type="predicted"/>
<reference evidence="2 3" key="1">
    <citation type="submission" date="2015-09" db="EMBL/GenBank/DDBJ databases">
        <authorList>
            <consortium name="Pathogen Informatics"/>
        </authorList>
    </citation>
    <scope>NUCLEOTIDE SEQUENCE [LARGE SCALE GENOMIC DNA]</scope>
    <source>
        <strain evidence="2 3">2789STDY5834970</strain>
    </source>
</reference>